<keyword evidence="2" id="KW-0489">Methyltransferase</keyword>
<comment type="caution">
    <text evidence="2">The sequence shown here is derived from an EMBL/GenBank/DDBJ whole genome shotgun (WGS) entry which is preliminary data.</text>
</comment>
<reference evidence="2 3" key="1">
    <citation type="submission" date="2019-07" db="EMBL/GenBank/DDBJ databases">
        <title>Whole genome shotgun sequence of Marinococcus halophilus NBRC 102359.</title>
        <authorList>
            <person name="Hosoyama A."/>
            <person name="Uohara A."/>
            <person name="Ohji S."/>
            <person name="Ichikawa N."/>
        </authorList>
    </citation>
    <scope>NUCLEOTIDE SEQUENCE [LARGE SCALE GENOMIC DNA]</scope>
    <source>
        <strain evidence="2 3">NBRC 102359</strain>
    </source>
</reference>
<dbReference type="Pfam" id="PF13847">
    <property type="entry name" value="Methyltransf_31"/>
    <property type="match status" value="1"/>
</dbReference>
<dbReference type="OrthoDB" id="9784101at2"/>
<dbReference type="RefSeq" id="WP_079475436.1">
    <property type="nucleotide sequence ID" value="NZ_BJUN01000010.1"/>
</dbReference>
<feature type="domain" description="Methyltransferase" evidence="1">
    <location>
        <begin position="40"/>
        <end position="148"/>
    </location>
</feature>
<dbReference type="GO" id="GO:0032259">
    <property type="term" value="P:methylation"/>
    <property type="evidence" value="ECO:0007669"/>
    <property type="project" value="UniProtKB-KW"/>
</dbReference>
<dbReference type="PANTHER" id="PTHR43591:SF24">
    <property type="entry name" value="2-METHOXY-6-POLYPRENYL-1,4-BENZOQUINOL METHYLASE, MITOCHONDRIAL"/>
    <property type="match status" value="1"/>
</dbReference>
<dbReference type="CDD" id="cd02440">
    <property type="entry name" value="AdoMet_MTases"/>
    <property type="match status" value="1"/>
</dbReference>
<proteinExistence type="predicted"/>
<dbReference type="GO" id="GO:0008168">
    <property type="term" value="F:methyltransferase activity"/>
    <property type="evidence" value="ECO:0007669"/>
    <property type="project" value="UniProtKB-KW"/>
</dbReference>
<dbReference type="InterPro" id="IPR025714">
    <property type="entry name" value="Methyltranfer_dom"/>
</dbReference>
<accession>A0A510Y6T8</accession>
<evidence type="ECO:0000313" key="3">
    <source>
        <dbReference type="Proteomes" id="UP000321051"/>
    </source>
</evidence>
<dbReference type="Proteomes" id="UP000321051">
    <property type="component" value="Unassembled WGS sequence"/>
</dbReference>
<organism evidence="2 3">
    <name type="scientific">Marinococcus halophilus</name>
    <dbReference type="NCBI Taxonomy" id="1371"/>
    <lineage>
        <taxon>Bacteria</taxon>
        <taxon>Bacillati</taxon>
        <taxon>Bacillota</taxon>
        <taxon>Bacilli</taxon>
        <taxon>Bacillales</taxon>
        <taxon>Bacillaceae</taxon>
        <taxon>Marinococcus</taxon>
    </lineage>
</organism>
<keyword evidence="3" id="KW-1185">Reference proteome</keyword>
<evidence type="ECO:0000313" key="2">
    <source>
        <dbReference type="EMBL" id="GEK59080.1"/>
    </source>
</evidence>
<sequence length="194" mass="21158">MTHYHHQSSSDKKAYLEGKERREALPPEAVLDLVTFGDSGRVLDLGAGTGYLTLPAAERTEGRVYALDRDREMLELIEARAAQDSLTNIQTIEGEMNQLPFAEASVEVVLASLVLHEAPSLAPVLEEVQRVLVPGGSLVIVELENNSSHAHNAPRVSPEQMEEAVSRVGLHVTGHSFPASGFYTTTAIKNQIDY</sequence>
<evidence type="ECO:0000259" key="1">
    <source>
        <dbReference type="Pfam" id="PF13847"/>
    </source>
</evidence>
<gene>
    <name evidence="2" type="ORF">MHA01_19850</name>
</gene>
<dbReference type="PANTHER" id="PTHR43591">
    <property type="entry name" value="METHYLTRANSFERASE"/>
    <property type="match status" value="1"/>
</dbReference>
<dbReference type="AlphaFoldDB" id="A0A510Y6T8"/>
<dbReference type="EMBL" id="BJUN01000010">
    <property type="protein sequence ID" value="GEK59080.1"/>
    <property type="molecule type" value="Genomic_DNA"/>
</dbReference>
<dbReference type="SUPFAM" id="SSF53335">
    <property type="entry name" value="S-adenosyl-L-methionine-dependent methyltransferases"/>
    <property type="match status" value="1"/>
</dbReference>
<keyword evidence="2" id="KW-0808">Transferase</keyword>
<dbReference type="InterPro" id="IPR029063">
    <property type="entry name" value="SAM-dependent_MTases_sf"/>
</dbReference>
<name>A0A510Y6T8_MARHA</name>
<dbReference type="Gene3D" id="3.40.50.150">
    <property type="entry name" value="Vaccinia Virus protein VP39"/>
    <property type="match status" value="1"/>
</dbReference>
<dbReference type="STRING" id="1371.GCA_900166605_01619"/>
<protein>
    <submittedName>
        <fullName evidence="2">SAM-dependent methyltransferase</fullName>
    </submittedName>
</protein>